<protein>
    <submittedName>
        <fullName evidence="1">Homeodomain-like DNA binding domain-containing transcription factor</fullName>
    </submittedName>
</protein>
<dbReference type="GO" id="GO:0003677">
    <property type="term" value="F:DNA binding"/>
    <property type="evidence" value="ECO:0007669"/>
    <property type="project" value="UniProtKB-KW"/>
</dbReference>
<dbReference type="GeneID" id="28999258"/>
<proteinExistence type="predicted"/>
<sequence>MAYQRQSLSQTTTLLEIFFCLSSDTSNPNDAGEPYRLAMTLGKTNSIPSADCREWSEFDHGGIFWMARSGMNAKEISDLMNLPYETINDLITRMEQRMREKADLKPKRLPKRL</sequence>
<dbReference type="EMBL" id="KV440976">
    <property type="protein sequence ID" value="OAD76451.1"/>
    <property type="molecule type" value="Genomic_DNA"/>
</dbReference>
<dbReference type="OrthoDB" id="10361871at2759"/>
<gene>
    <name evidence="1" type="ORF">PHYBLDRAFT_180684</name>
</gene>
<dbReference type="AlphaFoldDB" id="A0A163AXE7"/>
<dbReference type="RefSeq" id="XP_018294491.1">
    <property type="nucleotide sequence ID" value="XM_018438352.1"/>
</dbReference>
<reference evidence="2" key="1">
    <citation type="submission" date="2015-06" db="EMBL/GenBank/DDBJ databases">
        <title>Expansion of signal transduction pathways in fungi by whole-genome duplication.</title>
        <authorList>
            <consortium name="DOE Joint Genome Institute"/>
            <person name="Corrochano L.M."/>
            <person name="Kuo A."/>
            <person name="Marcet-Houben M."/>
            <person name="Polaino S."/>
            <person name="Salamov A."/>
            <person name="Villalobos J.M."/>
            <person name="Alvarez M.I."/>
            <person name="Avalos J."/>
            <person name="Benito E.P."/>
            <person name="Benoit I."/>
            <person name="Burger G."/>
            <person name="Camino L.P."/>
            <person name="Canovas D."/>
            <person name="Cerda-Olmedo E."/>
            <person name="Cheng J.-F."/>
            <person name="Dominguez A."/>
            <person name="Elias M."/>
            <person name="Eslava A.P."/>
            <person name="Glaser F."/>
            <person name="Grimwood J."/>
            <person name="Gutierrez G."/>
            <person name="Heitman J."/>
            <person name="Henrissat B."/>
            <person name="Iturriaga E.A."/>
            <person name="Lang B.F."/>
            <person name="Lavin J.L."/>
            <person name="Lee S."/>
            <person name="Li W."/>
            <person name="Lindquist E."/>
            <person name="Lopez-Garcia S."/>
            <person name="Luque E.M."/>
            <person name="Marcos A.T."/>
            <person name="Martin J."/>
            <person name="McCluskey K."/>
            <person name="Medina H.R."/>
            <person name="Miralles-Duran A."/>
            <person name="Miyazaki A."/>
            <person name="Munoz-Torres E."/>
            <person name="Oguiza J.A."/>
            <person name="Ohm R."/>
            <person name="Olmedo M."/>
            <person name="Orejas M."/>
            <person name="Ortiz-Castellanos L."/>
            <person name="Pisabarro A.G."/>
            <person name="Rodriguez-Romero J."/>
            <person name="Ruiz-Herrera J."/>
            <person name="Ruiz-Vazquez R."/>
            <person name="Sanz C."/>
            <person name="Schackwitz W."/>
            <person name="Schmutz J."/>
            <person name="Shahriari M."/>
            <person name="Shelest E."/>
            <person name="Silva-Franco F."/>
            <person name="Soanes D."/>
            <person name="Syed K."/>
            <person name="Tagua V.G."/>
            <person name="Talbot N.J."/>
            <person name="Thon M."/>
            <person name="De vries R.P."/>
            <person name="Wiebenga A."/>
            <person name="Yadav J.S."/>
            <person name="Braun E.L."/>
            <person name="Baker S."/>
            <person name="Garre V."/>
            <person name="Horwitz B."/>
            <person name="Torres-Martinez S."/>
            <person name="Idnurm A."/>
            <person name="Herrera-Estrella A."/>
            <person name="Gabaldon T."/>
            <person name="Grigoriev I.V."/>
        </authorList>
    </citation>
    <scope>NUCLEOTIDE SEQUENCE [LARGE SCALE GENOMIC DNA]</scope>
    <source>
        <strain evidence="2">NRRL 1555(-)</strain>
    </source>
</reference>
<keyword evidence="1" id="KW-0371">Homeobox</keyword>
<dbReference type="VEuPathDB" id="FungiDB:PHYBLDRAFT_180684"/>
<keyword evidence="2" id="KW-1185">Reference proteome</keyword>
<name>A0A163AXE7_PHYB8</name>
<dbReference type="InParanoid" id="A0A163AXE7"/>
<accession>A0A163AXE7</accession>
<evidence type="ECO:0000313" key="1">
    <source>
        <dbReference type="EMBL" id="OAD76451.1"/>
    </source>
</evidence>
<keyword evidence="1" id="KW-0238">DNA-binding</keyword>
<organism evidence="1 2">
    <name type="scientific">Phycomyces blakesleeanus (strain ATCC 8743b / DSM 1359 / FGSC 10004 / NBRC 33097 / NRRL 1555)</name>
    <dbReference type="NCBI Taxonomy" id="763407"/>
    <lineage>
        <taxon>Eukaryota</taxon>
        <taxon>Fungi</taxon>
        <taxon>Fungi incertae sedis</taxon>
        <taxon>Mucoromycota</taxon>
        <taxon>Mucoromycotina</taxon>
        <taxon>Mucoromycetes</taxon>
        <taxon>Mucorales</taxon>
        <taxon>Phycomycetaceae</taxon>
        <taxon>Phycomyces</taxon>
    </lineage>
</organism>
<dbReference type="Proteomes" id="UP000077315">
    <property type="component" value="Unassembled WGS sequence"/>
</dbReference>
<evidence type="ECO:0000313" key="2">
    <source>
        <dbReference type="Proteomes" id="UP000077315"/>
    </source>
</evidence>